<dbReference type="AlphaFoldDB" id="A0A1R1PBW5"/>
<dbReference type="GO" id="GO:0020037">
    <property type="term" value="F:heme binding"/>
    <property type="evidence" value="ECO:0007669"/>
    <property type="project" value="InterPro"/>
</dbReference>
<dbReference type="SUPFAM" id="SSF48264">
    <property type="entry name" value="Cytochrome P450"/>
    <property type="match status" value="1"/>
</dbReference>
<accession>A0A1R1PBW5</accession>
<evidence type="ECO:0000256" key="3">
    <source>
        <dbReference type="ARBA" id="ARBA00023002"/>
    </source>
</evidence>
<evidence type="ECO:0000256" key="2">
    <source>
        <dbReference type="ARBA" id="ARBA00022723"/>
    </source>
</evidence>
<keyword evidence="3" id="KW-0560">Oxidoreductase</keyword>
<evidence type="ECO:0000256" key="4">
    <source>
        <dbReference type="ARBA" id="ARBA00023004"/>
    </source>
</evidence>
<dbReference type="InterPro" id="IPR002401">
    <property type="entry name" value="Cyt_P450_E_grp-I"/>
</dbReference>
<dbReference type="Proteomes" id="UP000188320">
    <property type="component" value="Unassembled WGS sequence"/>
</dbReference>
<keyword evidence="6" id="KW-1185">Reference proteome</keyword>
<keyword evidence="4" id="KW-0408">Iron</keyword>
<dbReference type="PANTHER" id="PTHR24305">
    <property type="entry name" value="CYTOCHROME P450"/>
    <property type="match status" value="1"/>
</dbReference>
<comment type="cofactor">
    <cofactor evidence="1">
        <name>heme</name>
        <dbReference type="ChEBI" id="CHEBI:30413"/>
    </cofactor>
</comment>
<comment type="caution">
    <text evidence="5">The sequence shown here is derived from an EMBL/GenBank/DDBJ whole genome shotgun (WGS) entry which is preliminary data.</text>
</comment>
<keyword evidence="2" id="KW-0479">Metal-binding</keyword>
<reference evidence="6" key="1">
    <citation type="submission" date="2017-01" db="EMBL/GenBank/DDBJ databases">
        <authorList>
            <person name="Wang Y."/>
            <person name="White M."/>
            <person name="Kvist S."/>
            <person name="Moncalvo J.-M."/>
        </authorList>
    </citation>
    <scope>NUCLEOTIDE SEQUENCE [LARGE SCALE GENOMIC DNA]</scope>
    <source>
        <strain evidence="6">COL-18-3</strain>
    </source>
</reference>
<evidence type="ECO:0000313" key="6">
    <source>
        <dbReference type="Proteomes" id="UP000188320"/>
    </source>
</evidence>
<feature type="non-terminal residue" evidence="5">
    <location>
        <position position="398"/>
    </location>
</feature>
<dbReference type="InterPro" id="IPR001128">
    <property type="entry name" value="Cyt_P450"/>
</dbReference>
<dbReference type="Pfam" id="PF00067">
    <property type="entry name" value="p450"/>
    <property type="match status" value="1"/>
</dbReference>
<organism evidence="5 6">
    <name type="scientific">Zancudomyces culisetae</name>
    <name type="common">Gut fungus</name>
    <name type="synonym">Smittium culisetae</name>
    <dbReference type="NCBI Taxonomy" id="1213189"/>
    <lineage>
        <taxon>Eukaryota</taxon>
        <taxon>Fungi</taxon>
        <taxon>Fungi incertae sedis</taxon>
        <taxon>Zoopagomycota</taxon>
        <taxon>Kickxellomycotina</taxon>
        <taxon>Harpellomycetes</taxon>
        <taxon>Harpellales</taxon>
        <taxon>Legeriomycetaceae</taxon>
        <taxon>Zancudomyces</taxon>
    </lineage>
</organism>
<evidence type="ECO:0000256" key="1">
    <source>
        <dbReference type="ARBA" id="ARBA00001971"/>
    </source>
</evidence>
<evidence type="ECO:0000313" key="5">
    <source>
        <dbReference type="EMBL" id="OMH78458.1"/>
    </source>
</evidence>
<dbReference type="PRINTS" id="PR00463">
    <property type="entry name" value="EP450I"/>
</dbReference>
<proteinExistence type="predicted"/>
<dbReference type="Gene3D" id="1.10.630.10">
    <property type="entry name" value="Cytochrome P450"/>
    <property type="match status" value="1"/>
</dbReference>
<dbReference type="EMBL" id="LSSK01001922">
    <property type="protein sequence ID" value="OMH78458.1"/>
    <property type="molecule type" value="Genomic_DNA"/>
</dbReference>
<dbReference type="OrthoDB" id="655030at2759"/>
<gene>
    <name evidence="5" type="ORF">AX774_g8142</name>
</gene>
<dbReference type="PANTHER" id="PTHR24305:SF235">
    <property type="entry name" value="CYTOCHROME P450 MONOOXYGENASE APDB-RELATED"/>
    <property type="match status" value="1"/>
</dbReference>
<dbReference type="InterPro" id="IPR036396">
    <property type="entry name" value="Cyt_P450_sf"/>
</dbReference>
<dbReference type="GO" id="GO:0004497">
    <property type="term" value="F:monooxygenase activity"/>
    <property type="evidence" value="ECO:0007669"/>
    <property type="project" value="InterPro"/>
</dbReference>
<dbReference type="InterPro" id="IPR050121">
    <property type="entry name" value="Cytochrome_P450_monoxygenase"/>
</dbReference>
<dbReference type="GO" id="GO:0044550">
    <property type="term" value="P:secondary metabolite biosynthetic process"/>
    <property type="evidence" value="ECO:0007669"/>
    <property type="project" value="UniProtKB-ARBA"/>
</dbReference>
<dbReference type="GO" id="GO:0016705">
    <property type="term" value="F:oxidoreductase activity, acting on paired donors, with incorporation or reduction of molecular oxygen"/>
    <property type="evidence" value="ECO:0007669"/>
    <property type="project" value="InterPro"/>
</dbReference>
<dbReference type="GO" id="GO:0005506">
    <property type="term" value="F:iron ion binding"/>
    <property type="evidence" value="ECO:0007669"/>
    <property type="project" value="InterPro"/>
</dbReference>
<protein>
    <submittedName>
        <fullName evidence="5">Isotrichodermin C-15 hydroxylase</fullName>
    </submittedName>
</protein>
<name>A0A1R1PBW5_ZANCU</name>
<sequence>MFDPLRKVPGPWWSRFTSLPVDLEVVRGNCYTYLGSLHKKYGPTIRIGPKTVSITTMSDAKKILATYKYPKSKEYEKLGMNVQSIFTTSDEAFNRMRRRQVGPVFTFTNLASIEDQILEDGYLALDKKLTQLIEAGNGDAKVNYYKYFQSITTDVIGHMIFGRKVNAVPSGGHPLTQWVNDTVNSAITTAKFPLLRPVKVYLGLFTIKDYKKYLNFRETSISERYAQIEKVGRENVNEDILQMIIDDKESVDGKPITRAQIHAELSTMLIAGIDTTSMTMTYFLHACTLYPHIYKKVVEEIDREFPDRTQLIRVNEGRKKLHYFTAVILEAMRYRTVVGGTFPRDTSEDGFQLSDYYIPPDHIINIFLEGIHYDERVWKDPHVFNPDRYLGPNGEEMK</sequence>